<evidence type="ECO:0000313" key="1">
    <source>
        <dbReference type="EMBL" id="KAJ4475970.1"/>
    </source>
</evidence>
<dbReference type="EMBL" id="JANVFS010000021">
    <property type="protein sequence ID" value="KAJ4475970.1"/>
    <property type="molecule type" value="Genomic_DNA"/>
</dbReference>
<proteinExistence type="predicted"/>
<dbReference type="AlphaFoldDB" id="A0A9W9A883"/>
<name>A0A9W9A883_9AGAR</name>
<reference evidence="1" key="2">
    <citation type="journal article" date="2023" name="Proc. Natl. Acad. Sci. U.S.A.">
        <title>A global phylogenomic analysis of the shiitake genus Lentinula.</title>
        <authorList>
            <person name="Sierra-Patev S."/>
            <person name="Min B."/>
            <person name="Naranjo-Ortiz M."/>
            <person name="Looney B."/>
            <person name="Konkel Z."/>
            <person name="Slot J.C."/>
            <person name="Sakamoto Y."/>
            <person name="Steenwyk J.L."/>
            <person name="Rokas A."/>
            <person name="Carro J."/>
            <person name="Camarero S."/>
            <person name="Ferreira P."/>
            <person name="Molpeceres G."/>
            <person name="Ruiz-Duenas F.J."/>
            <person name="Serrano A."/>
            <person name="Henrissat B."/>
            <person name="Drula E."/>
            <person name="Hughes K.W."/>
            <person name="Mata J.L."/>
            <person name="Ishikawa N.K."/>
            <person name="Vargas-Isla R."/>
            <person name="Ushijima S."/>
            <person name="Smith C.A."/>
            <person name="Donoghue J."/>
            <person name="Ahrendt S."/>
            <person name="Andreopoulos W."/>
            <person name="He G."/>
            <person name="LaButti K."/>
            <person name="Lipzen A."/>
            <person name="Ng V."/>
            <person name="Riley R."/>
            <person name="Sandor L."/>
            <person name="Barry K."/>
            <person name="Martinez A.T."/>
            <person name="Xiao Y."/>
            <person name="Gibbons J.G."/>
            <person name="Terashima K."/>
            <person name="Grigoriev I.V."/>
            <person name="Hibbett D."/>
        </authorList>
    </citation>
    <scope>NUCLEOTIDE SEQUENCE</scope>
    <source>
        <strain evidence="1">Sp2 HRB7682 ss15</strain>
    </source>
</reference>
<dbReference type="Proteomes" id="UP001150238">
    <property type="component" value="Unassembled WGS sequence"/>
</dbReference>
<organism evidence="1 2">
    <name type="scientific">Lentinula lateritia</name>
    <dbReference type="NCBI Taxonomy" id="40482"/>
    <lineage>
        <taxon>Eukaryota</taxon>
        <taxon>Fungi</taxon>
        <taxon>Dikarya</taxon>
        <taxon>Basidiomycota</taxon>
        <taxon>Agaricomycotina</taxon>
        <taxon>Agaricomycetes</taxon>
        <taxon>Agaricomycetidae</taxon>
        <taxon>Agaricales</taxon>
        <taxon>Marasmiineae</taxon>
        <taxon>Omphalotaceae</taxon>
        <taxon>Lentinula</taxon>
    </lineage>
</organism>
<gene>
    <name evidence="1" type="ORF">C8J55DRAFT_490256</name>
</gene>
<reference evidence="1" key="1">
    <citation type="submission" date="2022-08" db="EMBL/GenBank/DDBJ databases">
        <authorList>
            <consortium name="DOE Joint Genome Institute"/>
            <person name="Min B."/>
            <person name="Riley R."/>
            <person name="Sierra-Patev S."/>
            <person name="Naranjo-Ortiz M."/>
            <person name="Looney B."/>
            <person name="Konkel Z."/>
            <person name="Slot J.C."/>
            <person name="Sakamoto Y."/>
            <person name="Steenwyk J.L."/>
            <person name="Rokas A."/>
            <person name="Carro J."/>
            <person name="Camarero S."/>
            <person name="Ferreira P."/>
            <person name="Molpeceres G."/>
            <person name="Ruiz-Duenas F.J."/>
            <person name="Serrano A."/>
            <person name="Henrissat B."/>
            <person name="Drula E."/>
            <person name="Hughes K.W."/>
            <person name="Mata J.L."/>
            <person name="Ishikawa N.K."/>
            <person name="Vargas-Isla R."/>
            <person name="Ushijima S."/>
            <person name="Smith C.A."/>
            <person name="Ahrendt S."/>
            <person name="Andreopoulos W."/>
            <person name="He G."/>
            <person name="Labutti K."/>
            <person name="Lipzen A."/>
            <person name="Ng V."/>
            <person name="Sandor L."/>
            <person name="Barry K."/>
            <person name="Martinez A.T."/>
            <person name="Xiao Y."/>
            <person name="Gibbons J.G."/>
            <person name="Terashima K."/>
            <person name="Hibbett D.S."/>
            <person name="Grigoriev I.V."/>
        </authorList>
    </citation>
    <scope>NUCLEOTIDE SEQUENCE</scope>
    <source>
        <strain evidence="1">Sp2 HRB7682 ss15</strain>
    </source>
</reference>
<sequence length="249" mass="27718">MYPHYDYSNGPPPPNMTQYLLGVGPLPPPPAPQQQAVAQINQVLDRGAFNGTQLIISVGNIPGSMIKVDIPQKQLAGSLSMVIKNTTPNIEKEVSKKPLQTTDTSYGNKLTKLKERLHCMQHSGHNSWRRDEYYAGQHVNLGIEEITLWARKWHDGESDGPLHPPSVLNLDDLVEKQATQQACSIKHNQEPSGQLIHIHLDSSLQDTAKSSSNTPTKLKLLFLKVQDIQQMIYSNGPIAMLEVFFLTIV</sequence>
<accession>A0A9W9A883</accession>
<comment type="caution">
    <text evidence="1">The sequence shown here is derived from an EMBL/GenBank/DDBJ whole genome shotgun (WGS) entry which is preliminary data.</text>
</comment>
<evidence type="ECO:0000313" key="2">
    <source>
        <dbReference type="Proteomes" id="UP001150238"/>
    </source>
</evidence>
<protein>
    <submittedName>
        <fullName evidence="1">Uncharacterized protein</fullName>
    </submittedName>
</protein>